<keyword evidence="7" id="KW-1185">Reference proteome</keyword>
<feature type="region of interest" description="Disordered" evidence="5">
    <location>
        <begin position="575"/>
        <end position="623"/>
    </location>
</feature>
<evidence type="ECO:0000256" key="3">
    <source>
        <dbReference type="ARBA" id="ARBA00038335"/>
    </source>
</evidence>
<dbReference type="Gene3D" id="2.130.10.10">
    <property type="entry name" value="YVTN repeat-like/Quinoprotein amine dehydrogenase"/>
    <property type="match status" value="1"/>
</dbReference>
<dbReference type="GO" id="GO:0005730">
    <property type="term" value="C:nucleolus"/>
    <property type="evidence" value="ECO:0007669"/>
    <property type="project" value="TreeGrafter"/>
</dbReference>
<dbReference type="Pfam" id="PF04003">
    <property type="entry name" value="Utp12"/>
    <property type="match status" value="1"/>
</dbReference>
<protein>
    <submittedName>
        <fullName evidence="8">WD repeat-containing protein 43</fullName>
    </submittedName>
</protein>
<dbReference type="PANTHER" id="PTHR44267">
    <property type="entry name" value="WD REPEAT-CONTAINING PROTEIN 43"/>
    <property type="match status" value="1"/>
</dbReference>
<evidence type="ECO:0000256" key="4">
    <source>
        <dbReference type="PROSITE-ProRule" id="PRU00221"/>
    </source>
</evidence>
<comment type="subcellular location">
    <subcellularLocation>
        <location evidence="1">Nucleus</location>
    </subcellularLocation>
</comment>
<feature type="compositionally biased region" description="Acidic residues" evidence="5">
    <location>
        <begin position="602"/>
        <end position="611"/>
    </location>
</feature>
<dbReference type="InterPro" id="IPR007148">
    <property type="entry name" value="SSU_processome_Utp12"/>
</dbReference>
<feature type="domain" description="Small-subunit processome Utp12" evidence="6">
    <location>
        <begin position="459"/>
        <end position="563"/>
    </location>
</feature>
<dbReference type="InterPro" id="IPR036322">
    <property type="entry name" value="WD40_repeat_dom_sf"/>
</dbReference>
<dbReference type="GO" id="GO:0000462">
    <property type="term" value="P:maturation of SSU-rRNA from tricistronic rRNA transcript (SSU-rRNA, 5.8S rRNA, LSU-rRNA)"/>
    <property type="evidence" value="ECO:0007669"/>
    <property type="project" value="TreeGrafter"/>
</dbReference>
<dbReference type="InterPro" id="IPR001680">
    <property type="entry name" value="WD40_rpt"/>
</dbReference>
<sequence>MAEAAFSKDGKYYSAITQDGRLRIWDTETNLLEQEYTPNLHLTSPPSCLQWISVTSTTSPQKGRRKSVDVQETQCIALGTTSGKILLYSISQAKVETVLTDPKIKNKIQSLDWHRKYGLFSCTHDNFVQEWDIESSTVRNKYNVNIVSKNKQSNKVSAIRIVPHNQNTPAKYLIAASWQVCLWRLHGNDSTVIKCLGHSAAPRALLTIAQLNKSCWLIEGSQTERLLSFWDVTITDEHLPQTNGEEVTPSKRQRKLSLNAPVIPTPTYNFVLEDAPRIIDVEIKAEDGATKLNLAAATRSGVVHYYGHMLNGASTKPIKPSNTIQVTTEDAQPLPLQCCKLPTTGDLLIGYNNGPSLLFEKITPDLKSKTQVLIRGEAKVKSKVNQTKDVNKVRLGKGGDVTYVEPMGGVSRKRTTPGGKVELSMEDRLANLTVDVKNRNKSAVSQNMTKLLIQGLHSNDKAVLLSVLQQDDARLATRTVSALPPEHVARLLQQLADLASRKTSQCAASCTWLTAVLKCHSALVLATLNSKTSDHLTQLLAIFTQRRSHLCQLLNLKGRLDLTISQRSSEDEIVEQQPVLEYNDTSSDEEVELEKYQSDSDQMWEDDEVDGESQGSHSDRSDG</sequence>
<evidence type="ECO:0000256" key="2">
    <source>
        <dbReference type="ARBA" id="ARBA00023242"/>
    </source>
</evidence>
<comment type="similarity">
    <text evidence="3">Belongs to the UTP5 family.</text>
</comment>
<dbReference type="PANTHER" id="PTHR44267:SF1">
    <property type="entry name" value="WD REPEAT-CONTAINING PROTEIN 43"/>
    <property type="match status" value="1"/>
</dbReference>
<evidence type="ECO:0000259" key="6">
    <source>
        <dbReference type="Pfam" id="PF04003"/>
    </source>
</evidence>
<dbReference type="InterPro" id="IPR052414">
    <property type="entry name" value="U3_snoRNA-assoc_WDR"/>
</dbReference>
<evidence type="ECO:0000256" key="5">
    <source>
        <dbReference type="SAM" id="MobiDB-lite"/>
    </source>
</evidence>
<evidence type="ECO:0000313" key="7">
    <source>
        <dbReference type="Proteomes" id="UP001652626"/>
    </source>
</evidence>
<proteinExistence type="inferred from homology"/>
<organism evidence="7 8">
    <name type="scientific">Vanessa tameamea</name>
    <name type="common">Kamehameha butterfly</name>
    <dbReference type="NCBI Taxonomy" id="334116"/>
    <lineage>
        <taxon>Eukaryota</taxon>
        <taxon>Metazoa</taxon>
        <taxon>Ecdysozoa</taxon>
        <taxon>Arthropoda</taxon>
        <taxon>Hexapoda</taxon>
        <taxon>Insecta</taxon>
        <taxon>Pterygota</taxon>
        <taxon>Neoptera</taxon>
        <taxon>Endopterygota</taxon>
        <taxon>Lepidoptera</taxon>
        <taxon>Glossata</taxon>
        <taxon>Ditrysia</taxon>
        <taxon>Papilionoidea</taxon>
        <taxon>Nymphalidae</taxon>
        <taxon>Nymphalinae</taxon>
        <taxon>Vanessa</taxon>
    </lineage>
</organism>
<dbReference type="OMA" id="AFERITC"/>
<gene>
    <name evidence="8" type="primary">LOC113404901</name>
</gene>
<evidence type="ECO:0000313" key="8">
    <source>
        <dbReference type="RefSeq" id="XP_026501759.1"/>
    </source>
</evidence>
<dbReference type="PROSITE" id="PS50082">
    <property type="entry name" value="WD_REPEATS_2"/>
    <property type="match status" value="1"/>
</dbReference>
<dbReference type="AlphaFoldDB" id="A0A8B8IX82"/>
<feature type="repeat" description="WD" evidence="4">
    <location>
        <begin position="1"/>
        <end position="35"/>
    </location>
</feature>
<evidence type="ECO:0000256" key="1">
    <source>
        <dbReference type="ARBA" id="ARBA00004123"/>
    </source>
</evidence>
<dbReference type="RefSeq" id="XP_026501759.1">
    <property type="nucleotide sequence ID" value="XM_026645974.2"/>
</dbReference>
<keyword evidence="2" id="KW-0539">Nucleus</keyword>
<dbReference type="OrthoDB" id="30195at2759"/>
<dbReference type="Proteomes" id="UP001652626">
    <property type="component" value="Chromosome 27"/>
</dbReference>
<dbReference type="SUPFAM" id="SSF50978">
    <property type="entry name" value="WD40 repeat-like"/>
    <property type="match status" value="1"/>
</dbReference>
<keyword evidence="4" id="KW-0853">WD repeat</keyword>
<reference evidence="8" key="1">
    <citation type="submission" date="2025-08" db="UniProtKB">
        <authorList>
            <consortium name="RefSeq"/>
        </authorList>
    </citation>
    <scope>IDENTIFICATION</scope>
    <source>
        <tissue evidence="8">Whole body</tissue>
    </source>
</reference>
<dbReference type="InterPro" id="IPR015943">
    <property type="entry name" value="WD40/YVTN_repeat-like_dom_sf"/>
</dbReference>
<name>A0A8B8IX82_VANTA</name>
<dbReference type="GeneID" id="113404901"/>
<accession>A0A8B8IX82</accession>